<feature type="domain" description="DUF4394" evidence="2">
    <location>
        <begin position="58"/>
        <end position="277"/>
    </location>
</feature>
<evidence type="ECO:0000313" key="3">
    <source>
        <dbReference type="EMBL" id="UOG73091.1"/>
    </source>
</evidence>
<dbReference type="Pfam" id="PF14339">
    <property type="entry name" value="DUF4394"/>
    <property type="match status" value="2"/>
</dbReference>
<evidence type="ECO:0000259" key="2">
    <source>
        <dbReference type="Pfam" id="PF14339"/>
    </source>
</evidence>
<dbReference type="Proteomes" id="UP000831113">
    <property type="component" value="Chromosome"/>
</dbReference>
<feature type="chain" id="PRO_5046407204" evidence="1">
    <location>
        <begin position="22"/>
        <end position="517"/>
    </location>
</feature>
<name>A0ABY4CVS9_9BACT</name>
<keyword evidence="4" id="KW-1185">Reference proteome</keyword>
<gene>
    <name evidence="3" type="ORF">MTX78_13250</name>
</gene>
<sequence>MKKTSYCATLAACAALFFALAGCEKEMDEYAQNGNTSISSDQKGIPFSFYALAEGTKLDAFTTQDPENPTRSVPIAGLQSGETILAIDFRPATGQLYGVGSTSRIYVIDPLTGAARAIGTGPFMPLLEGSVAGFDFNPTVDRIRLVTNTGQNLRLNPETGALAMEDGDINGAPGASVAAVAYTNNVAGAATTTLYDIDVATQTLYKQDPPNAGTLVKVGPLKLKVTGEGGFDIAPDNTALGLFEVNKKATLFSVDLATGDTRILVKYNKGLMYTGIAIPTQPIAYAVTAANSLLIFNPENPSATVAKTITGLQTGETIVGIDFRPATGQLYAIGSNSRIYTLNTSSGAAAFVATLTVPLSGTAFGVDFNPTVDRIRIVSNTSQNLRVIPANVAAGTAGTVTTDTPLNPGTPAVTGAAYTNNFAGATTTALYDIDTTSDKLFLQNPPNAGALVPVGDLGVDVDAANGFDIGGTSGTPYALLTSGGSTKLYRISTSNGVATSVGNFTSAATGLAVGLGF</sequence>
<dbReference type="InterPro" id="IPR025507">
    <property type="entry name" value="DUF4394"/>
</dbReference>
<evidence type="ECO:0000256" key="1">
    <source>
        <dbReference type="SAM" id="SignalP"/>
    </source>
</evidence>
<dbReference type="RefSeq" id="WP_243794931.1">
    <property type="nucleotide sequence ID" value="NZ_CP094669.1"/>
</dbReference>
<proteinExistence type="predicted"/>
<protein>
    <submittedName>
        <fullName evidence="3">DUF4394 domain-containing protein</fullName>
    </submittedName>
</protein>
<reference evidence="3 4" key="1">
    <citation type="submission" date="2022-03" db="EMBL/GenBank/DDBJ databases">
        <title>Hymenobactersp. isolated from the air.</title>
        <authorList>
            <person name="Won M."/>
            <person name="Kwon S.-W."/>
        </authorList>
    </citation>
    <scope>NUCLEOTIDE SEQUENCE [LARGE SCALE GENOMIC DNA]</scope>
    <source>
        <strain evidence="3 4">KACC 21982</strain>
    </source>
</reference>
<accession>A0ABY4CVS9</accession>
<dbReference type="EMBL" id="CP094669">
    <property type="protein sequence ID" value="UOG73091.1"/>
    <property type="molecule type" value="Genomic_DNA"/>
</dbReference>
<evidence type="ECO:0000313" key="4">
    <source>
        <dbReference type="Proteomes" id="UP000831113"/>
    </source>
</evidence>
<keyword evidence="1" id="KW-0732">Signal</keyword>
<feature type="domain" description="DUF4394" evidence="2">
    <location>
        <begin position="293"/>
        <end position="511"/>
    </location>
</feature>
<dbReference type="PROSITE" id="PS51257">
    <property type="entry name" value="PROKAR_LIPOPROTEIN"/>
    <property type="match status" value="1"/>
</dbReference>
<organism evidence="3 4">
    <name type="scientific">Hymenobacter tibetensis</name>
    <dbReference type="NCBI Taxonomy" id="497967"/>
    <lineage>
        <taxon>Bacteria</taxon>
        <taxon>Pseudomonadati</taxon>
        <taxon>Bacteroidota</taxon>
        <taxon>Cytophagia</taxon>
        <taxon>Cytophagales</taxon>
        <taxon>Hymenobacteraceae</taxon>
        <taxon>Hymenobacter</taxon>
    </lineage>
</organism>
<dbReference type="SUPFAM" id="SSF63829">
    <property type="entry name" value="Calcium-dependent phosphotriesterase"/>
    <property type="match status" value="1"/>
</dbReference>
<feature type="signal peptide" evidence="1">
    <location>
        <begin position="1"/>
        <end position="21"/>
    </location>
</feature>